<dbReference type="InterPro" id="IPR003760">
    <property type="entry name" value="PnrA-like"/>
</dbReference>
<gene>
    <name evidence="7" type="ORF">METZ01_LOCUS14964</name>
</gene>
<feature type="domain" description="ABC transporter substrate-binding protein PnrA-like" evidence="6">
    <location>
        <begin position="39"/>
        <end position="298"/>
    </location>
</feature>
<reference evidence="7" key="1">
    <citation type="submission" date="2018-05" db="EMBL/GenBank/DDBJ databases">
        <authorList>
            <person name="Lanie J.A."/>
            <person name="Ng W.-L."/>
            <person name="Kazmierczak K.M."/>
            <person name="Andrzejewski T.M."/>
            <person name="Davidsen T.M."/>
            <person name="Wayne K.J."/>
            <person name="Tettelin H."/>
            <person name="Glass J.I."/>
            <person name="Rusch D."/>
            <person name="Podicherti R."/>
            <person name="Tsui H.-C.T."/>
            <person name="Winkler M.E."/>
        </authorList>
    </citation>
    <scope>NUCLEOTIDE SEQUENCE</scope>
</reference>
<organism evidence="7">
    <name type="scientific">marine metagenome</name>
    <dbReference type="NCBI Taxonomy" id="408172"/>
    <lineage>
        <taxon>unclassified sequences</taxon>
        <taxon>metagenomes</taxon>
        <taxon>ecological metagenomes</taxon>
    </lineage>
</organism>
<keyword evidence="3" id="KW-0732">Signal</keyword>
<evidence type="ECO:0000313" key="7">
    <source>
        <dbReference type="EMBL" id="SUZ62110.1"/>
    </source>
</evidence>
<dbReference type="AlphaFoldDB" id="A0A381P5F3"/>
<dbReference type="PANTHER" id="PTHR34296">
    <property type="entry name" value="TRANSCRIPTIONAL ACTIVATOR PROTEIN MED"/>
    <property type="match status" value="1"/>
</dbReference>
<name>A0A381P5F3_9ZZZZ</name>
<evidence type="ECO:0000256" key="1">
    <source>
        <dbReference type="ARBA" id="ARBA00004236"/>
    </source>
</evidence>
<protein>
    <recommendedName>
        <fullName evidence="6">ABC transporter substrate-binding protein PnrA-like domain-containing protein</fullName>
    </recommendedName>
</protein>
<comment type="subcellular location">
    <subcellularLocation>
        <location evidence="1">Cell membrane</location>
    </subcellularLocation>
</comment>
<keyword evidence="5" id="KW-0449">Lipoprotein</keyword>
<evidence type="ECO:0000256" key="3">
    <source>
        <dbReference type="ARBA" id="ARBA00022729"/>
    </source>
</evidence>
<dbReference type="Gene3D" id="3.40.50.2300">
    <property type="match status" value="2"/>
</dbReference>
<dbReference type="PROSITE" id="PS51257">
    <property type="entry name" value="PROKAR_LIPOPROTEIN"/>
    <property type="match status" value="1"/>
</dbReference>
<dbReference type="PANTHER" id="PTHR34296:SF2">
    <property type="entry name" value="ABC TRANSPORTER GUANOSINE-BINDING PROTEIN NUPN"/>
    <property type="match status" value="1"/>
</dbReference>
<keyword evidence="4" id="KW-0472">Membrane</keyword>
<sequence>MYTRRNRKWLGLTAMLAVLALVAGACGSDEEAADDGLFKIAVVAPSASNDLAFTQSIVDAVHALDGVDAIDITDGTFIVDDAAAAVRGYAKDGYDLVIAHGSQYGGSLQEIAGDFPDTAFAWGTSNDTFGLDNVSAYTAASDQGGYVMGAMAAAMTSSGVIGVIGPIAVGDAKLYVDGFVNGAAAQDPGVTVNVNYIESFSDVALAAEAAEGHIANGADILTGTAQMVVGATGVAAENGARWFGTQSNQTSLGEDMVVASQVYKWEKALQGIVNGVKNGDLGGNSHTINLENGGIVIEFNDGVDAGDARAIGEGLIADIKARMVDTGA</sequence>
<dbReference type="InterPro" id="IPR050957">
    <property type="entry name" value="BMP_lipoprotein"/>
</dbReference>
<evidence type="ECO:0000259" key="6">
    <source>
        <dbReference type="Pfam" id="PF02608"/>
    </source>
</evidence>
<dbReference type="CDD" id="cd06304">
    <property type="entry name" value="PBP1_BmpA_Med_PnrA-like"/>
    <property type="match status" value="1"/>
</dbReference>
<evidence type="ECO:0000256" key="5">
    <source>
        <dbReference type="ARBA" id="ARBA00023288"/>
    </source>
</evidence>
<dbReference type="Pfam" id="PF02608">
    <property type="entry name" value="Bmp"/>
    <property type="match status" value="1"/>
</dbReference>
<keyword evidence="2" id="KW-1003">Cell membrane</keyword>
<evidence type="ECO:0000256" key="4">
    <source>
        <dbReference type="ARBA" id="ARBA00023136"/>
    </source>
</evidence>
<dbReference type="EMBL" id="UINC01000847">
    <property type="protein sequence ID" value="SUZ62110.1"/>
    <property type="molecule type" value="Genomic_DNA"/>
</dbReference>
<evidence type="ECO:0000256" key="2">
    <source>
        <dbReference type="ARBA" id="ARBA00022475"/>
    </source>
</evidence>
<dbReference type="GO" id="GO:0005886">
    <property type="term" value="C:plasma membrane"/>
    <property type="evidence" value="ECO:0007669"/>
    <property type="project" value="UniProtKB-SubCell"/>
</dbReference>
<proteinExistence type="predicted"/>
<accession>A0A381P5F3</accession>